<proteinExistence type="predicted"/>
<gene>
    <name evidence="1" type="ordered locus">Nitsa_0896</name>
</gene>
<evidence type="ECO:0000313" key="1">
    <source>
        <dbReference type="EMBL" id="ADV46156.1"/>
    </source>
</evidence>
<dbReference type="AlphaFoldDB" id="E6X312"/>
<dbReference type="KEGG" id="nsa:Nitsa_0896"/>
<protein>
    <submittedName>
        <fullName evidence="1">Uncharacterized protein</fullName>
    </submittedName>
</protein>
<keyword evidence="2" id="KW-1185">Reference proteome</keyword>
<name>E6X312_NITSE</name>
<organism evidence="1 2">
    <name type="scientific">Nitratifractor salsuginis (strain DSM 16511 / JCM 12458 / E9I37-1)</name>
    <dbReference type="NCBI Taxonomy" id="749222"/>
    <lineage>
        <taxon>Bacteria</taxon>
        <taxon>Pseudomonadati</taxon>
        <taxon>Campylobacterota</taxon>
        <taxon>Epsilonproteobacteria</taxon>
        <taxon>Campylobacterales</taxon>
        <taxon>Sulfurovaceae</taxon>
        <taxon>Nitratifractor</taxon>
    </lineage>
</organism>
<accession>E6X312</accession>
<evidence type="ECO:0000313" key="2">
    <source>
        <dbReference type="Proteomes" id="UP000008633"/>
    </source>
</evidence>
<dbReference type="Proteomes" id="UP000008633">
    <property type="component" value="Chromosome"/>
</dbReference>
<dbReference type="HOGENOM" id="CLU_1711318_0_0_7"/>
<sequence length="153" mass="17518">MKAAKAEHIERFHTRWEGGREKKRFAITLSDKSLAIDGEALPPLDPYYLHFSPRFIQGDHLIDIESSCRPGLQGRRLCDHDRTGNYTQATVIFKKTGPRAFDFKLFGRSRGQTPASPQTLQFHAASDGKYLLLEYYRDGYLLPDLTERHPLAP</sequence>
<reference evidence="1 2" key="1">
    <citation type="journal article" date="2011" name="Stand. Genomic Sci.">
        <title>Complete genome sequence of Nitratifractor salsuginis type strain (E9I37-1).</title>
        <authorList>
            <person name="Anderson I."/>
            <person name="Sikorski J."/>
            <person name="Zeytun A."/>
            <person name="Nolan M."/>
            <person name="Lapidus A."/>
            <person name="Lucas S."/>
            <person name="Hammon N."/>
            <person name="Deshpande S."/>
            <person name="Cheng J.F."/>
            <person name="Tapia R."/>
            <person name="Han C."/>
            <person name="Goodwin L."/>
            <person name="Pitluck S."/>
            <person name="Liolios K."/>
            <person name="Pagani I."/>
            <person name="Ivanova N."/>
            <person name="Huntemann M."/>
            <person name="Mavromatis K."/>
            <person name="Ovchinikova G."/>
            <person name="Pati A."/>
            <person name="Chen A."/>
            <person name="Palaniappan K."/>
            <person name="Land M."/>
            <person name="Hauser L."/>
            <person name="Brambilla E.M."/>
            <person name="Ngatchou-Djao O.D."/>
            <person name="Rohde M."/>
            <person name="Tindall B.J."/>
            <person name="Goker M."/>
            <person name="Detter J.C."/>
            <person name="Woyke T."/>
            <person name="Bristow J."/>
            <person name="Eisen J.A."/>
            <person name="Markowitz V."/>
            <person name="Hugenholtz P."/>
            <person name="Klenk H.P."/>
            <person name="Kyrpides N.C."/>
        </authorList>
    </citation>
    <scope>NUCLEOTIDE SEQUENCE [LARGE SCALE GENOMIC DNA]</scope>
    <source>
        <strain evidence="2">DSM 16511 / JCM 12458 / E9I37-1</strain>
    </source>
</reference>
<dbReference type="EMBL" id="CP002452">
    <property type="protein sequence ID" value="ADV46156.1"/>
    <property type="molecule type" value="Genomic_DNA"/>
</dbReference>
<reference evidence="2" key="2">
    <citation type="submission" date="2011-01" db="EMBL/GenBank/DDBJ databases">
        <title>The complete genome of Nitratifractor salsuginis DSM 16511.</title>
        <authorList>
            <consortium name="US DOE Joint Genome Institute (JGI-PGF)"/>
            <person name="Lucas S."/>
            <person name="Copeland A."/>
            <person name="Lapidus A."/>
            <person name="Bruce D."/>
            <person name="Goodwin L."/>
            <person name="Pitluck S."/>
            <person name="Kyrpides N."/>
            <person name="Mavromatis K."/>
            <person name="Ivanova N."/>
            <person name="Mikhailova N."/>
            <person name="Zeytun A."/>
            <person name="Detter J.C."/>
            <person name="Tapia R."/>
            <person name="Han C."/>
            <person name="Land M."/>
            <person name="Hauser L."/>
            <person name="Markowitz V."/>
            <person name="Cheng J.-F."/>
            <person name="Hugenholtz P."/>
            <person name="Woyke T."/>
            <person name="Wu D."/>
            <person name="Tindall B."/>
            <person name="Schuetze A."/>
            <person name="Brambilla E."/>
            <person name="Klenk H.-P."/>
            <person name="Eisen J.A."/>
        </authorList>
    </citation>
    <scope>NUCLEOTIDE SEQUENCE [LARGE SCALE GENOMIC DNA]</scope>
    <source>
        <strain evidence="2">DSM 16511 / JCM 12458 / E9I37-1</strain>
    </source>
</reference>